<dbReference type="AlphaFoldDB" id="A0A7X0HHY8"/>
<protein>
    <submittedName>
        <fullName evidence="2">Uncharacterized protein</fullName>
    </submittedName>
</protein>
<evidence type="ECO:0000313" key="2">
    <source>
        <dbReference type="EMBL" id="MBB6437951.1"/>
    </source>
</evidence>
<keyword evidence="3" id="KW-1185">Reference proteome</keyword>
<evidence type="ECO:0000313" key="3">
    <source>
        <dbReference type="Proteomes" id="UP000540423"/>
    </source>
</evidence>
<organism evidence="2 3">
    <name type="scientific">Streptomyces candidus</name>
    <dbReference type="NCBI Taxonomy" id="67283"/>
    <lineage>
        <taxon>Bacteria</taxon>
        <taxon>Bacillati</taxon>
        <taxon>Actinomycetota</taxon>
        <taxon>Actinomycetes</taxon>
        <taxon>Kitasatosporales</taxon>
        <taxon>Streptomycetaceae</taxon>
        <taxon>Streptomyces</taxon>
    </lineage>
</organism>
<accession>A0A7X0HHY8</accession>
<evidence type="ECO:0000256" key="1">
    <source>
        <dbReference type="SAM" id="MobiDB-lite"/>
    </source>
</evidence>
<dbReference type="RefSeq" id="WP_185033673.1">
    <property type="nucleotide sequence ID" value="NZ_BNBN01000009.1"/>
</dbReference>
<proteinExistence type="predicted"/>
<reference evidence="2 3" key="1">
    <citation type="submission" date="2020-08" db="EMBL/GenBank/DDBJ databases">
        <title>Genomic Encyclopedia of Type Strains, Phase IV (KMG-IV): sequencing the most valuable type-strain genomes for metagenomic binning, comparative biology and taxonomic classification.</title>
        <authorList>
            <person name="Goeker M."/>
        </authorList>
    </citation>
    <scope>NUCLEOTIDE SEQUENCE [LARGE SCALE GENOMIC DNA]</scope>
    <source>
        <strain evidence="2 3">DSM 40141</strain>
    </source>
</reference>
<comment type="caution">
    <text evidence="2">The sequence shown here is derived from an EMBL/GenBank/DDBJ whole genome shotgun (WGS) entry which is preliminary data.</text>
</comment>
<dbReference type="Proteomes" id="UP000540423">
    <property type="component" value="Unassembled WGS sequence"/>
</dbReference>
<feature type="region of interest" description="Disordered" evidence="1">
    <location>
        <begin position="1"/>
        <end position="54"/>
    </location>
</feature>
<gene>
    <name evidence="2" type="ORF">HNQ79_004455</name>
</gene>
<dbReference type="EMBL" id="JACHEM010000011">
    <property type="protein sequence ID" value="MBB6437951.1"/>
    <property type="molecule type" value="Genomic_DNA"/>
</dbReference>
<sequence length="54" mass="5941">MTDRRQDRPEEEPPGIPRDMPDQQAPSTGDPGDSVEGRGPEEHREDGAAEEPTD</sequence>
<feature type="compositionally biased region" description="Basic and acidic residues" evidence="1">
    <location>
        <begin position="35"/>
        <end position="47"/>
    </location>
</feature>
<name>A0A7X0HHY8_9ACTN</name>